<comment type="caution">
    <text evidence="1">The sequence shown here is derived from an EMBL/GenBank/DDBJ whole genome shotgun (WGS) entry which is preliminary data.</text>
</comment>
<name>A0A4Q9L770_9MICR</name>
<reference evidence="1 2" key="1">
    <citation type="submission" date="2017-12" db="EMBL/GenBank/DDBJ databases">
        <authorList>
            <person name="Pombert J.-F."/>
            <person name="Haag K.L."/>
            <person name="Ebert D."/>
        </authorList>
    </citation>
    <scope>NUCLEOTIDE SEQUENCE [LARGE SCALE GENOMIC DNA]</scope>
    <source>
        <strain evidence="1">FI-OER-3-3</strain>
    </source>
</reference>
<dbReference type="EMBL" id="PITJ01000346">
    <property type="protein sequence ID" value="TBU03156.1"/>
    <property type="molecule type" value="Genomic_DNA"/>
</dbReference>
<protein>
    <submittedName>
        <fullName evidence="1">Uncharacterized protein</fullName>
    </submittedName>
</protein>
<organism evidence="1 2">
    <name type="scientific">Hamiltosporidium tvaerminnensis</name>
    <dbReference type="NCBI Taxonomy" id="1176355"/>
    <lineage>
        <taxon>Eukaryota</taxon>
        <taxon>Fungi</taxon>
        <taxon>Fungi incertae sedis</taxon>
        <taxon>Microsporidia</taxon>
        <taxon>Dubosqiidae</taxon>
        <taxon>Hamiltosporidium</taxon>
    </lineage>
</organism>
<sequence length="129" mass="15491">MMDQSLKYMNEKAKEIVFTDFSKKCLAYFENHYKKLLRAFPDETTYVSLSNTRIASIDYKEKVLVFDMDNTLFPTKFIKKELEKNGLSQTQDDIGKLREDFLYQKFRGKYRLPQSRCKDIVQRTFKKKL</sequence>
<accession>A0A4Q9L770</accession>
<dbReference type="Proteomes" id="UP000292362">
    <property type="component" value="Unassembled WGS sequence"/>
</dbReference>
<evidence type="ECO:0000313" key="2">
    <source>
        <dbReference type="Proteomes" id="UP000292362"/>
    </source>
</evidence>
<proteinExistence type="predicted"/>
<gene>
    <name evidence="1" type="ORF">CWI37_0346p0010</name>
</gene>
<dbReference type="VEuPathDB" id="MicrosporidiaDB:CWI37_0346p0010"/>
<evidence type="ECO:0000313" key="1">
    <source>
        <dbReference type="EMBL" id="TBU03156.1"/>
    </source>
</evidence>
<dbReference type="AlphaFoldDB" id="A0A4Q9L770"/>